<proteinExistence type="predicted"/>
<sequence length="291" mass="32501">MKMKGRIFVKKIFAKYKWLLIALLMISMIAVPIVVNILFKFSSAFPAEWSAGDALSYVSGFQALFGTVILGIITVEQGQDAQKVNERLSEENNKLQKIMAQKLLPVVKMTNPSCKPTEPYCTKLFYMPQCKCFRIARSYRGNSAQHEINDVLVNIDSSVEEIKHIKTVEFSLQNISESIIRHIQIDSVDIVGFEGKTELVTCQNSGQGGIGALLAMGDSVDVSLKLYANNAIYKEIWDNDLAGVDVVMHLTNTTISGTTFSEYIEVRMQNNGHYHINYGESLKQTGQAKVD</sequence>
<feature type="transmembrane region" description="Helical" evidence="1">
    <location>
        <begin position="20"/>
        <end position="39"/>
    </location>
</feature>
<dbReference type="AlphaFoldDB" id="A0A2A6ZBG4"/>
<reference evidence="2 3" key="1">
    <citation type="journal article" date="2017" name="Front. Microbiol.">
        <title>New Insights into the Diversity of the Genus Faecalibacterium.</title>
        <authorList>
            <person name="Benevides L."/>
            <person name="Burman S."/>
            <person name="Martin R."/>
            <person name="Robert V."/>
            <person name="Thomas M."/>
            <person name="Miquel S."/>
            <person name="Chain F."/>
            <person name="Sokol H."/>
            <person name="Bermudez-Humaran L.G."/>
            <person name="Morrison M."/>
            <person name="Langella P."/>
            <person name="Azevedo V.A."/>
            <person name="Chatel J.M."/>
            <person name="Soares S."/>
        </authorList>
    </citation>
    <scope>NUCLEOTIDE SEQUENCE [LARGE SCALE GENOMIC DNA]</scope>
    <source>
        <strain evidence="3">CNCM I-4540</strain>
    </source>
</reference>
<accession>A0A2A6ZBG4</accession>
<evidence type="ECO:0000313" key="3">
    <source>
        <dbReference type="Proteomes" id="UP000220752"/>
    </source>
</evidence>
<keyword evidence="1" id="KW-0472">Membrane</keyword>
<dbReference type="EMBL" id="NMTQ01000022">
    <property type="protein sequence ID" value="PDX58755.1"/>
    <property type="molecule type" value="Genomic_DNA"/>
</dbReference>
<comment type="caution">
    <text evidence="2">The sequence shown here is derived from an EMBL/GenBank/DDBJ whole genome shotgun (WGS) entry which is preliminary data.</text>
</comment>
<keyword evidence="3" id="KW-1185">Reference proteome</keyword>
<name>A0A2A6ZBG4_9FIRM</name>
<keyword evidence="1" id="KW-1133">Transmembrane helix</keyword>
<gene>
    <name evidence="2" type="ORF">CGS46_06515</name>
</gene>
<evidence type="ECO:0000313" key="2">
    <source>
        <dbReference type="EMBL" id="PDX58755.1"/>
    </source>
</evidence>
<organism evidence="2 3">
    <name type="scientific">Faecalibacterium langellae</name>
    <dbReference type="NCBI Taxonomy" id="3435293"/>
    <lineage>
        <taxon>Bacteria</taxon>
        <taxon>Bacillati</taxon>
        <taxon>Bacillota</taxon>
        <taxon>Clostridia</taxon>
        <taxon>Eubacteriales</taxon>
        <taxon>Oscillospiraceae</taxon>
        <taxon>Faecalibacterium</taxon>
    </lineage>
</organism>
<protein>
    <submittedName>
        <fullName evidence="2">Uncharacterized protein</fullName>
    </submittedName>
</protein>
<dbReference type="Proteomes" id="UP000220752">
    <property type="component" value="Unassembled WGS sequence"/>
</dbReference>
<feature type="transmembrane region" description="Helical" evidence="1">
    <location>
        <begin position="54"/>
        <end position="75"/>
    </location>
</feature>
<evidence type="ECO:0000256" key="1">
    <source>
        <dbReference type="SAM" id="Phobius"/>
    </source>
</evidence>
<keyword evidence="1" id="KW-0812">Transmembrane</keyword>